<evidence type="ECO:0000256" key="1">
    <source>
        <dbReference type="ARBA" id="ARBA00001933"/>
    </source>
</evidence>
<evidence type="ECO:0000256" key="13">
    <source>
        <dbReference type="RuleBase" id="RU003985"/>
    </source>
</evidence>
<dbReference type="Pfam" id="PF00291">
    <property type="entry name" value="PALP"/>
    <property type="match status" value="1"/>
</dbReference>
<evidence type="ECO:0000256" key="5">
    <source>
        <dbReference type="ARBA" id="ARBA00019371"/>
    </source>
</evidence>
<dbReference type="AlphaFoldDB" id="A0A4R1MKX4"/>
<dbReference type="PANTHER" id="PTHR10314">
    <property type="entry name" value="CYSTATHIONINE BETA-SYNTHASE"/>
    <property type="match status" value="1"/>
</dbReference>
<evidence type="ECO:0000256" key="9">
    <source>
        <dbReference type="ARBA" id="ARBA00023192"/>
    </source>
</evidence>
<dbReference type="InterPro" id="IPR001926">
    <property type="entry name" value="TrpB-like_PALP"/>
</dbReference>
<sequence>MIYDNISQLIGHSPVVKLNNMVKENMAEVYVKLEMFNPGGSVKDRIALNMIEEAEREGFIKPGDTLVEPTSGNTGIGLAMVAAVKGYTLLLVMPESMSLERRKLLKAYGAELVLTKAHLGMKGSIDQAIELSEENGYYLLQQFENKANPAVHRKTTAQEIITDFGEDLDAFIAGVGTGGTITGVGEILKGKMKGLEVIAVEPKDSAVLSNEEAGPHMIQGIGAGFIPEVLNVKVFDRIVKVSNEEAIQTARALSIKEGVFVGISSGAAVFAALEVAKDLGKGKKVLAIAPDSGERYLSTVLV</sequence>
<dbReference type="Gene3D" id="3.40.50.1100">
    <property type="match status" value="2"/>
</dbReference>
<comment type="cofactor">
    <cofactor evidence="1 11 13">
        <name>pyridoxal 5'-phosphate</name>
        <dbReference type="ChEBI" id="CHEBI:597326"/>
    </cofactor>
</comment>
<dbReference type="InterPro" id="IPR036052">
    <property type="entry name" value="TrpB-like_PALP_sf"/>
</dbReference>
<feature type="binding site" evidence="11">
    <location>
        <begin position="176"/>
        <end position="180"/>
    </location>
    <ligand>
        <name>pyridoxal 5'-phosphate</name>
        <dbReference type="ChEBI" id="CHEBI:597326"/>
    </ligand>
</feature>
<dbReference type="CDD" id="cd01561">
    <property type="entry name" value="CBS_like"/>
    <property type="match status" value="1"/>
</dbReference>
<reference evidence="15 16" key="1">
    <citation type="submission" date="2019-03" db="EMBL/GenBank/DDBJ databases">
        <title>Genomic Encyclopedia of Type Strains, Phase IV (KMG-IV): sequencing the most valuable type-strain genomes for metagenomic binning, comparative biology and taxonomic classification.</title>
        <authorList>
            <person name="Goeker M."/>
        </authorList>
    </citation>
    <scope>NUCLEOTIDE SEQUENCE [LARGE SCALE GENOMIC DNA]</scope>
    <source>
        <strain evidence="15 16">DSM 24176</strain>
    </source>
</reference>
<evidence type="ECO:0000256" key="3">
    <source>
        <dbReference type="ARBA" id="ARBA00007103"/>
    </source>
</evidence>
<feature type="domain" description="Tryptophan synthase beta chain-like PALP" evidence="14">
    <location>
        <begin position="6"/>
        <end position="291"/>
    </location>
</feature>
<dbReference type="InterPro" id="IPR005859">
    <property type="entry name" value="CysK"/>
</dbReference>
<evidence type="ECO:0000313" key="16">
    <source>
        <dbReference type="Proteomes" id="UP000294545"/>
    </source>
</evidence>
<evidence type="ECO:0000313" key="15">
    <source>
        <dbReference type="EMBL" id="TCK92482.1"/>
    </source>
</evidence>
<dbReference type="Proteomes" id="UP000294545">
    <property type="component" value="Unassembled WGS sequence"/>
</dbReference>
<dbReference type="InterPro" id="IPR050214">
    <property type="entry name" value="Cys_Synth/Cystath_Beta-Synth"/>
</dbReference>
<evidence type="ECO:0000256" key="2">
    <source>
        <dbReference type="ARBA" id="ARBA00004962"/>
    </source>
</evidence>
<evidence type="ECO:0000256" key="7">
    <source>
        <dbReference type="ARBA" id="ARBA00022679"/>
    </source>
</evidence>
<evidence type="ECO:0000256" key="4">
    <source>
        <dbReference type="ARBA" id="ARBA00012681"/>
    </source>
</evidence>
<name>A0A4R1MKX4_9FIRM</name>
<dbReference type="GO" id="GO:0006535">
    <property type="term" value="P:cysteine biosynthetic process from serine"/>
    <property type="evidence" value="ECO:0007669"/>
    <property type="project" value="UniProtKB-UniRule"/>
</dbReference>
<dbReference type="NCBIfam" id="TIGR01139">
    <property type="entry name" value="cysK"/>
    <property type="match status" value="1"/>
</dbReference>
<protein>
    <recommendedName>
        <fullName evidence="5 13">Cysteine synthase</fullName>
        <ecNumber evidence="4 13">2.5.1.47</ecNumber>
    </recommendedName>
</protein>
<dbReference type="UniPathway" id="UPA00136">
    <property type="reaction ID" value="UER00200"/>
</dbReference>
<feature type="binding site" evidence="11">
    <location>
        <position position="264"/>
    </location>
    <ligand>
        <name>pyridoxal 5'-phosphate</name>
        <dbReference type="ChEBI" id="CHEBI:597326"/>
    </ligand>
</feature>
<dbReference type="FunFam" id="3.40.50.1100:FF:000003">
    <property type="entry name" value="Cystathionine beta-synthase"/>
    <property type="match status" value="1"/>
</dbReference>
<evidence type="ECO:0000256" key="12">
    <source>
        <dbReference type="PIRSR" id="PIRSR605856-51"/>
    </source>
</evidence>
<evidence type="ECO:0000256" key="11">
    <source>
        <dbReference type="PIRSR" id="PIRSR605856-50"/>
    </source>
</evidence>
<evidence type="ECO:0000256" key="8">
    <source>
        <dbReference type="ARBA" id="ARBA00022898"/>
    </source>
</evidence>
<dbReference type="PROSITE" id="PS00901">
    <property type="entry name" value="CYS_SYNTHASE"/>
    <property type="match status" value="1"/>
</dbReference>
<comment type="similarity">
    <text evidence="3 13">Belongs to the cysteine synthase/cystathionine beta-synthase family.</text>
</comment>
<feature type="modified residue" description="N6-(pyridoxal phosphate)lysine" evidence="12">
    <location>
        <position position="43"/>
    </location>
</feature>
<dbReference type="EMBL" id="SMGQ01000014">
    <property type="protein sequence ID" value="TCK92482.1"/>
    <property type="molecule type" value="Genomic_DNA"/>
</dbReference>
<dbReference type="InterPro" id="IPR001216">
    <property type="entry name" value="P-phosphate_BS"/>
</dbReference>
<feature type="binding site" evidence="11">
    <location>
        <position position="73"/>
    </location>
    <ligand>
        <name>pyridoxal 5'-phosphate</name>
        <dbReference type="ChEBI" id="CHEBI:597326"/>
    </ligand>
</feature>
<gene>
    <name evidence="15" type="ORF">EDC19_2217</name>
</gene>
<evidence type="ECO:0000259" key="14">
    <source>
        <dbReference type="Pfam" id="PF00291"/>
    </source>
</evidence>
<keyword evidence="8 11" id="KW-0663">Pyridoxal phosphate</keyword>
<dbReference type="FunFam" id="3.40.50.1100:FF:000118">
    <property type="entry name" value="Related to CYS4-cystathionine beta-synthase"/>
    <property type="match status" value="1"/>
</dbReference>
<keyword evidence="6 13" id="KW-0028">Amino-acid biosynthesis</keyword>
<evidence type="ECO:0000256" key="6">
    <source>
        <dbReference type="ARBA" id="ARBA00022605"/>
    </source>
</evidence>
<comment type="caution">
    <text evidence="15">The sequence shown here is derived from an EMBL/GenBank/DDBJ whole genome shotgun (WGS) entry which is preliminary data.</text>
</comment>
<keyword evidence="9 13" id="KW-0198">Cysteine biosynthesis</keyword>
<accession>A0A4R1MKX4</accession>
<dbReference type="EC" id="2.5.1.47" evidence="4 13"/>
<dbReference type="GO" id="GO:0004124">
    <property type="term" value="F:cysteine synthase activity"/>
    <property type="evidence" value="ECO:0007669"/>
    <property type="project" value="UniProtKB-UniRule"/>
</dbReference>
<dbReference type="InterPro" id="IPR005856">
    <property type="entry name" value="Cys_synth"/>
</dbReference>
<dbReference type="SUPFAM" id="SSF53686">
    <property type="entry name" value="Tryptophan synthase beta subunit-like PLP-dependent enzymes"/>
    <property type="match status" value="1"/>
</dbReference>
<keyword evidence="16" id="KW-1185">Reference proteome</keyword>
<dbReference type="NCBIfam" id="TIGR01136">
    <property type="entry name" value="cysKM"/>
    <property type="match status" value="1"/>
</dbReference>
<comment type="catalytic activity">
    <reaction evidence="10 13">
        <text>O-acetyl-L-serine + hydrogen sulfide = L-cysteine + acetate</text>
        <dbReference type="Rhea" id="RHEA:14829"/>
        <dbReference type="ChEBI" id="CHEBI:29919"/>
        <dbReference type="ChEBI" id="CHEBI:30089"/>
        <dbReference type="ChEBI" id="CHEBI:35235"/>
        <dbReference type="ChEBI" id="CHEBI:58340"/>
        <dbReference type="EC" id="2.5.1.47"/>
    </reaction>
</comment>
<proteinExistence type="inferred from homology"/>
<evidence type="ECO:0000256" key="10">
    <source>
        <dbReference type="ARBA" id="ARBA00047931"/>
    </source>
</evidence>
<organism evidence="15 16">
    <name type="scientific">Natranaerovirga hydrolytica</name>
    <dbReference type="NCBI Taxonomy" id="680378"/>
    <lineage>
        <taxon>Bacteria</taxon>
        <taxon>Bacillati</taxon>
        <taxon>Bacillota</taxon>
        <taxon>Clostridia</taxon>
        <taxon>Lachnospirales</taxon>
        <taxon>Natranaerovirgaceae</taxon>
        <taxon>Natranaerovirga</taxon>
    </lineage>
</organism>
<keyword evidence="7 13" id="KW-0808">Transferase</keyword>
<comment type="pathway">
    <text evidence="2">Amino-acid biosynthesis; L-cysteine biosynthesis; L-cysteine from L-serine: step 2/2.</text>
</comment>